<sequence length="186" mass="20969">MSKTEVAAPGPVPPQFPDIGHLGKWSVSSYKYGFGAQCLQDNDPDTFWHSDGPQPHFITVQFPRRVAIQKLALHLSFDRDDSYTPSTVCVRAGTSLNEMQDVRMVSFEKPNSWIAFDISSEPTEDGDTCKPLHVFVVQVVIMGNHMNGKDTHVRGLRILGPVNEQIDDDDHFPFTSRAFKMYESIR</sequence>
<evidence type="ECO:0000259" key="7">
    <source>
        <dbReference type="PROSITE" id="PS51284"/>
    </source>
</evidence>
<feature type="domain" description="DOC" evidence="7">
    <location>
        <begin position="1"/>
        <end position="185"/>
    </location>
</feature>
<dbReference type="GO" id="GO:0005680">
    <property type="term" value="C:anaphase-promoting complex"/>
    <property type="evidence" value="ECO:0007669"/>
    <property type="project" value="InterPro"/>
</dbReference>
<protein>
    <recommendedName>
        <fullName evidence="6">Anaphase-promoting complex subunit 10</fullName>
    </recommendedName>
</protein>
<accession>A0A164TNM0</accession>
<dbReference type="EMBL" id="KV419410">
    <property type="protein sequence ID" value="KZS92520.1"/>
    <property type="molecule type" value="Genomic_DNA"/>
</dbReference>
<evidence type="ECO:0000313" key="9">
    <source>
        <dbReference type="Proteomes" id="UP000076722"/>
    </source>
</evidence>
<dbReference type="PANTHER" id="PTHR12936">
    <property type="entry name" value="ANAPHASE-PROMOTING COMPLEX 10"/>
    <property type="match status" value="1"/>
</dbReference>
<keyword evidence="4 6" id="KW-0833">Ubl conjugation pathway</keyword>
<dbReference type="Proteomes" id="UP000076722">
    <property type="component" value="Unassembled WGS sequence"/>
</dbReference>
<evidence type="ECO:0000256" key="5">
    <source>
        <dbReference type="ARBA" id="ARBA00023306"/>
    </source>
</evidence>
<dbReference type="InterPro" id="IPR016901">
    <property type="entry name" value="APC10/Doc1"/>
</dbReference>
<dbReference type="GO" id="GO:0031145">
    <property type="term" value="P:anaphase-promoting complex-dependent catabolic process"/>
    <property type="evidence" value="ECO:0007669"/>
    <property type="project" value="InterPro"/>
</dbReference>
<evidence type="ECO:0000256" key="3">
    <source>
        <dbReference type="ARBA" id="ARBA00022776"/>
    </source>
</evidence>
<gene>
    <name evidence="8" type="ORF">SISNIDRAFT_511004</name>
</gene>
<dbReference type="GO" id="GO:0051301">
    <property type="term" value="P:cell division"/>
    <property type="evidence" value="ECO:0007669"/>
    <property type="project" value="UniProtKB-KW"/>
</dbReference>
<dbReference type="GO" id="GO:0070979">
    <property type="term" value="P:protein K11-linked ubiquitination"/>
    <property type="evidence" value="ECO:0007669"/>
    <property type="project" value="TreeGrafter"/>
</dbReference>
<keyword evidence="5 6" id="KW-0131">Cell cycle</keyword>
<dbReference type="PIRSF" id="PIRSF028841">
    <property type="entry name" value="APC10_sub"/>
    <property type="match status" value="1"/>
</dbReference>
<comment type="similarity">
    <text evidence="1 6">Belongs to the APC10 family.</text>
</comment>
<organism evidence="8 9">
    <name type="scientific">Sistotremastrum niveocremeum HHB9708</name>
    <dbReference type="NCBI Taxonomy" id="1314777"/>
    <lineage>
        <taxon>Eukaryota</taxon>
        <taxon>Fungi</taxon>
        <taxon>Dikarya</taxon>
        <taxon>Basidiomycota</taxon>
        <taxon>Agaricomycotina</taxon>
        <taxon>Agaricomycetes</taxon>
        <taxon>Sistotremastrales</taxon>
        <taxon>Sistotremastraceae</taxon>
        <taxon>Sertulicium</taxon>
        <taxon>Sertulicium niveocremeum</taxon>
    </lineage>
</organism>
<dbReference type="PROSITE" id="PS51284">
    <property type="entry name" value="DOC"/>
    <property type="match status" value="1"/>
</dbReference>
<dbReference type="PANTHER" id="PTHR12936:SF0">
    <property type="entry name" value="ANAPHASE-PROMOTING COMPLEX SUBUNIT 10"/>
    <property type="match status" value="1"/>
</dbReference>
<evidence type="ECO:0000313" key="8">
    <source>
        <dbReference type="EMBL" id="KZS92520.1"/>
    </source>
</evidence>
<dbReference type="SMART" id="SM01337">
    <property type="entry name" value="APC10"/>
    <property type="match status" value="1"/>
</dbReference>
<keyword evidence="3 6" id="KW-0498">Mitosis</keyword>
<dbReference type="Gene3D" id="2.60.120.260">
    <property type="entry name" value="Galactose-binding domain-like"/>
    <property type="match status" value="1"/>
</dbReference>
<dbReference type="Pfam" id="PF03256">
    <property type="entry name" value="ANAPC10"/>
    <property type="match status" value="1"/>
</dbReference>
<dbReference type="OrthoDB" id="24948at2759"/>
<evidence type="ECO:0000256" key="2">
    <source>
        <dbReference type="ARBA" id="ARBA00022618"/>
    </source>
</evidence>
<proteinExistence type="inferred from homology"/>
<comment type="function">
    <text evidence="6">Component of the anaphase promoting complex/cyclosome (APC/C), a cell cycle-regulated E3 ubiquitin-protein ligase complex that controls progression through mitosis and the G1 phase of the cell cycle.</text>
</comment>
<keyword evidence="2 6" id="KW-0132">Cell division</keyword>
<dbReference type="SUPFAM" id="SSF49785">
    <property type="entry name" value="Galactose-binding domain-like"/>
    <property type="match status" value="1"/>
</dbReference>
<dbReference type="InterPro" id="IPR008979">
    <property type="entry name" value="Galactose-bd-like_sf"/>
</dbReference>
<evidence type="ECO:0000256" key="6">
    <source>
        <dbReference type="PIRNR" id="PIRNR028841"/>
    </source>
</evidence>
<dbReference type="CDD" id="cd08366">
    <property type="entry name" value="APC10"/>
    <property type="match status" value="1"/>
</dbReference>
<reference evidence="8 9" key="1">
    <citation type="journal article" date="2016" name="Mol. Biol. Evol.">
        <title>Comparative Genomics of Early-Diverging Mushroom-Forming Fungi Provides Insights into the Origins of Lignocellulose Decay Capabilities.</title>
        <authorList>
            <person name="Nagy L.G."/>
            <person name="Riley R."/>
            <person name="Tritt A."/>
            <person name="Adam C."/>
            <person name="Daum C."/>
            <person name="Floudas D."/>
            <person name="Sun H."/>
            <person name="Yadav J.S."/>
            <person name="Pangilinan J."/>
            <person name="Larsson K.H."/>
            <person name="Matsuura K."/>
            <person name="Barry K."/>
            <person name="Labutti K."/>
            <person name="Kuo R."/>
            <person name="Ohm R.A."/>
            <person name="Bhattacharya S.S."/>
            <person name="Shirouzu T."/>
            <person name="Yoshinaga Y."/>
            <person name="Martin F.M."/>
            <person name="Grigoriev I.V."/>
            <person name="Hibbett D.S."/>
        </authorList>
    </citation>
    <scope>NUCLEOTIDE SEQUENCE [LARGE SCALE GENOMIC DNA]</scope>
    <source>
        <strain evidence="8 9">HHB9708</strain>
    </source>
</reference>
<dbReference type="InterPro" id="IPR004939">
    <property type="entry name" value="APC_su10/DOC_dom"/>
</dbReference>
<evidence type="ECO:0000256" key="4">
    <source>
        <dbReference type="ARBA" id="ARBA00022786"/>
    </source>
</evidence>
<dbReference type="STRING" id="1314777.A0A164TNM0"/>
<name>A0A164TNM0_9AGAM</name>
<evidence type="ECO:0000256" key="1">
    <source>
        <dbReference type="ARBA" id="ARBA00006762"/>
    </source>
</evidence>
<keyword evidence="9" id="KW-1185">Reference proteome</keyword>
<dbReference type="AlphaFoldDB" id="A0A164TNM0"/>